<evidence type="ECO:0000313" key="1">
    <source>
        <dbReference type="EMBL" id="QBK29334.1"/>
    </source>
</evidence>
<dbReference type="RefSeq" id="WP_131615035.1">
    <property type="nucleotide sequence ID" value="NZ_CP036532.1"/>
</dbReference>
<organism evidence="1 2">
    <name type="scientific">Roseitalea porphyridii</name>
    <dbReference type="NCBI Taxonomy" id="1852022"/>
    <lineage>
        <taxon>Bacteria</taxon>
        <taxon>Pseudomonadati</taxon>
        <taxon>Pseudomonadota</taxon>
        <taxon>Alphaproteobacteria</taxon>
        <taxon>Hyphomicrobiales</taxon>
        <taxon>Ahrensiaceae</taxon>
        <taxon>Roseitalea</taxon>
    </lineage>
</organism>
<keyword evidence="2" id="KW-1185">Reference proteome</keyword>
<proteinExistence type="predicted"/>
<evidence type="ECO:0000313" key="2">
    <source>
        <dbReference type="Proteomes" id="UP000293719"/>
    </source>
</evidence>
<reference evidence="1 2" key="1">
    <citation type="journal article" date="2017" name="Int. J. Syst. Evol. Microbiol.">
        <title>Roseitalea porphyridii gen. nov., sp. nov., isolated from a red alga, and reclassification of Hoeflea suaedae Chung et al. 2013 as Pseudohoeflea suaedae gen. nov., comb. nov.</title>
        <authorList>
            <person name="Hyeon J.W."/>
            <person name="Jeong S.E."/>
            <person name="Baek K."/>
            <person name="Jeon C.O."/>
        </authorList>
    </citation>
    <scope>NUCLEOTIDE SEQUENCE [LARGE SCALE GENOMIC DNA]</scope>
    <source>
        <strain evidence="1 2">MA7-20</strain>
    </source>
</reference>
<name>A0A4P6UYE7_9HYPH</name>
<dbReference type="Proteomes" id="UP000293719">
    <property type="component" value="Chromosome"/>
</dbReference>
<gene>
    <name evidence="1" type="ORF">E0E05_01215</name>
</gene>
<dbReference type="GeneID" id="90765901"/>
<dbReference type="EMBL" id="CP036532">
    <property type="protein sequence ID" value="QBK29334.1"/>
    <property type="molecule type" value="Genomic_DNA"/>
</dbReference>
<protein>
    <submittedName>
        <fullName evidence="1">Uncharacterized protein</fullName>
    </submittedName>
</protein>
<accession>A0A4P6UYE7</accession>
<dbReference type="KEGG" id="rpod:E0E05_01215"/>
<sequence>MIGPIEDEGRSVARAAAAPCAPRFGRLEELVAEMVANGGTLLKFEGIRDVRTNLVLKNHKGPARLPLDHLQAETAP</sequence>
<dbReference type="AlphaFoldDB" id="A0A4P6UYE7"/>